<dbReference type="Gene3D" id="3.50.50.60">
    <property type="entry name" value="FAD/NAD(P)-binding domain"/>
    <property type="match status" value="1"/>
</dbReference>
<reference evidence="2 3" key="1">
    <citation type="submission" date="2018-01" db="EMBL/GenBank/DDBJ databases">
        <title>Genomic Encyclopedia of Archaeal and Bacterial Type Strains, Phase II (KMG-II): from individual species to whole genera.</title>
        <authorList>
            <person name="Goeker M."/>
        </authorList>
    </citation>
    <scope>NUCLEOTIDE SEQUENCE [LARGE SCALE GENOMIC DNA]</scope>
    <source>
        <strain evidence="2 3">DSM 17023</strain>
    </source>
</reference>
<proteinExistence type="predicted"/>
<dbReference type="OrthoDB" id="7495318at2"/>
<dbReference type="EMBL" id="PPCN01000005">
    <property type="protein sequence ID" value="POF31091.1"/>
    <property type="molecule type" value="Genomic_DNA"/>
</dbReference>
<dbReference type="InterPro" id="IPR002937">
    <property type="entry name" value="Amino_oxidase"/>
</dbReference>
<dbReference type="Proteomes" id="UP000236959">
    <property type="component" value="Unassembled WGS sequence"/>
</dbReference>
<accession>A0A2S3UTQ4</accession>
<keyword evidence="3" id="KW-1185">Reference proteome</keyword>
<evidence type="ECO:0000313" key="2">
    <source>
        <dbReference type="EMBL" id="POF31091.1"/>
    </source>
</evidence>
<feature type="domain" description="Amine oxidase" evidence="1">
    <location>
        <begin position="214"/>
        <end position="281"/>
    </location>
</feature>
<name>A0A2S3UTQ4_9HYPH</name>
<dbReference type="GO" id="GO:0005829">
    <property type="term" value="C:cytosol"/>
    <property type="evidence" value="ECO:0007669"/>
    <property type="project" value="TreeGrafter"/>
</dbReference>
<dbReference type="RefSeq" id="WP_103223028.1">
    <property type="nucleotide sequence ID" value="NZ_PPCN01000005.1"/>
</dbReference>
<dbReference type="GO" id="GO:0016491">
    <property type="term" value="F:oxidoreductase activity"/>
    <property type="evidence" value="ECO:0007669"/>
    <property type="project" value="InterPro"/>
</dbReference>
<evidence type="ECO:0000259" key="1">
    <source>
        <dbReference type="Pfam" id="PF01593"/>
    </source>
</evidence>
<dbReference type="SUPFAM" id="SSF51971">
    <property type="entry name" value="Nucleotide-binding domain"/>
    <property type="match status" value="1"/>
</dbReference>
<dbReference type="GO" id="GO:0050660">
    <property type="term" value="F:flavin adenine dinucleotide binding"/>
    <property type="evidence" value="ECO:0007669"/>
    <property type="project" value="TreeGrafter"/>
</dbReference>
<organism evidence="2 3">
    <name type="scientific">Roseibium marinum</name>
    <dbReference type="NCBI Taxonomy" id="281252"/>
    <lineage>
        <taxon>Bacteria</taxon>
        <taxon>Pseudomonadati</taxon>
        <taxon>Pseudomonadota</taxon>
        <taxon>Alphaproteobacteria</taxon>
        <taxon>Hyphomicrobiales</taxon>
        <taxon>Stappiaceae</taxon>
        <taxon>Roseibium</taxon>
    </lineage>
</organism>
<dbReference type="Pfam" id="PF01593">
    <property type="entry name" value="Amino_oxidase"/>
    <property type="match status" value="1"/>
</dbReference>
<sequence length="460" mass="51568">MKNFFPNDEAPDQVFHTAILGAGISGLVSASILAEQGCGRILVIDEYDHLGGNHLDWSSNGYTFDIGSLIFQDDSPLIKHFPELLPHYVNVHPEWARLNPQGKITAYPVSVRDDILAGGPLVTARILVSALYARIFQRQMDSAEEFARYWIGSCLLTRSGLKTYMHRFYGIEPSQIDIDLAKKRMLWISENASFRGVWQRLKHRFKKSMPPSNRQLVRPKEGFAPLYDTVRQKLSKLGVEFSLGKKLNAVQKSKYGFTVVTEGGTFRAANVVSTIPVSQATNLCGIEMGSELRTITLITLYFSFSGNRGFDQSIIYNFSDEGAWKRLTVYSDFYGQVHGREYFAVEVISNFLGAGVEEAEKDFRAHVRDARLFSGDLKLEGSQVLENAYPIYSRGSVKQAEDAISALRDFGILSFGRQGGFNYQPTARVSTIEAESAMQGFNLKQTVEVVGEIKEEQIKM</sequence>
<evidence type="ECO:0000313" key="3">
    <source>
        <dbReference type="Proteomes" id="UP000236959"/>
    </source>
</evidence>
<protein>
    <submittedName>
        <fullName evidence="2">Protoporphyrinogen oxidase</fullName>
    </submittedName>
</protein>
<dbReference type="PANTHER" id="PTHR21197:SF0">
    <property type="entry name" value="UDP-GALACTOPYRANOSE MUTASE"/>
    <property type="match status" value="1"/>
</dbReference>
<comment type="caution">
    <text evidence="2">The sequence shown here is derived from an EMBL/GenBank/DDBJ whole genome shotgun (WGS) entry which is preliminary data.</text>
</comment>
<dbReference type="PANTHER" id="PTHR21197">
    <property type="entry name" value="UDP-GALACTOPYRANOSE MUTASE"/>
    <property type="match status" value="1"/>
</dbReference>
<gene>
    <name evidence="2" type="ORF">CLV41_105271</name>
</gene>
<dbReference type="AlphaFoldDB" id="A0A2S3UTQ4"/>
<dbReference type="InterPro" id="IPR036188">
    <property type="entry name" value="FAD/NAD-bd_sf"/>
</dbReference>
<dbReference type="GO" id="GO:0008767">
    <property type="term" value="F:UDP-galactopyranose mutase activity"/>
    <property type="evidence" value="ECO:0007669"/>
    <property type="project" value="TreeGrafter"/>
</dbReference>
<dbReference type="Pfam" id="PF13450">
    <property type="entry name" value="NAD_binding_8"/>
    <property type="match status" value="1"/>
</dbReference>